<name>A0A7H9HQJ3_9SACH</name>
<organism evidence="8 9">
    <name type="scientific">Torulaspora globosa</name>
    <dbReference type="NCBI Taxonomy" id="48254"/>
    <lineage>
        <taxon>Eukaryota</taxon>
        <taxon>Fungi</taxon>
        <taxon>Dikarya</taxon>
        <taxon>Ascomycota</taxon>
        <taxon>Saccharomycotina</taxon>
        <taxon>Saccharomycetes</taxon>
        <taxon>Saccharomycetales</taxon>
        <taxon>Saccharomycetaceae</taxon>
        <taxon>Torulaspora</taxon>
    </lineage>
</organism>
<feature type="domain" description="Origin recognition complex subunit 4 C-terminal" evidence="7">
    <location>
        <begin position="342"/>
        <end position="569"/>
    </location>
</feature>
<dbReference type="InterPro" id="IPR016527">
    <property type="entry name" value="ORC4"/>
</dbReference>
<evidence type="ECO:0000313" key="8">
    <source>
        <dbReference type="EMBL" id="QLQ78615.1"/>
    </source>
</evidence>
<evidence type="ECO:0000256" key="3">
    <source>
        <dbReference type="ARBA" id="ARBA00022705"/>
    </source>
</evidence>
<dbReference type="GO" id="GO:0003688">
    <property type="term" value="F:DNA replication origin binding"/>
    <property type="evidence" value="ECO:0007669"/>
    <property type="project" value="TreeGrafter"/>
</dbReference>
<dbReference type="Pfam" id="PF14629">
    <property type="entry name" value="ORC4_C"/>
    <property type="match status" value="1"/>
</dbReference>
<accession>A0A7H9HQJ3</accession>
<feature type="region of interest" description="Disordered" evidence="6">
    <location>
        <begin position="1"/>
        <end position="22"/>
    </location>
</feature>
<sequence length="581" mass="65781">MEAVDSEFGPVRKSKGKASSGRILKDSAIDYEQKSMLQKLTLLPVKKTSSNKVEKPDHDSETRKIPSMIDILSERESETLENVRIMKKTSFAVSSKSVKPLDPDFKRFKHHLLRTVYQGLPPQEVKVPSYLQEVQAELNRILSQAIVQKESHSTIIVGPRESYKTFLLDHEMAVLANEYAGQFITIRLNGFIHSEQSAINGIATQFEQQLRKLRGTTDDATSESDISGGSLTEVFEKILRVLDSTSIGNQNRSQKNGAAMKITVVFIFDEIDTFAGPVRQSLLYNLFDMVEHAKAPVCIFGCTTKLNILEYLEKRVKSRFSQRIIYMPQVESLEQFLELTGELLTISRSAEFKYADLWNQKVKETLADEKGNFYKLVKINYETFRSIPHFKNSIIPLIYSAEDFESLCKSLETCDIVKKYENNQLASSLTATITSLSDLELAILICAARAALKAKDQVMNFNLTYAEYESMTKSLNARIPTVAKPGTSRDGSSVLLDSAIKLWKKKDVKNVWETLITLNLLTEKSAIGLRESAMAVFYASNYQLQGTTIPFDLRQYQTHVTLSELRRIVPSSSLYYPWTQL</sequence>
<comment type="similarity">
    <text evidence="2">Belongs to the ORC4 family.</text>
</comment>
<dbReference type="FunFam" id="3.40.50.300:FF:001499">
    <property type="entry name" value="Origin recognition complex subunit 4, putative"/>
    <property type="match status" value="1"/>
</dbReference>
<dbReference type="PANTHER" id="PTHR12087:SF0">
    <property type="entry name" value="ORIGIN RECOGNITION COMPLEX SUBUNIT 4"/>
    <property type="match status" value="1"/>
</dbReference>
<dbReference type="InterPro" id="IPR032705">
    <property type="entry name" value="ORC4_C"/>
</dbReference>
<evidence type="ECO:0000256" key="2">
    <source>
        <dbReference type="ARBA" id="ARBA00005334"/>
    </source>
</evidence>
<dbReference type="InterPro" id="IPR027417">
    <property type="entry name" value="P-loop_NTPase"/>
</dbReference>
<evidence type="ECO:0000259" key="7">
    <source>
        <dbReference type="Pfam" id="PF14629"/>
    </source>
</evidence>
<protein>
    <recommendedName>
        <fullName evidence="7">Origin recognition complex subunit 4 C-terminal domain-containing protein</fullName>
    </recommendedName>
</protein>
<evidence type="ECO:0000256" key="5">
    <source>
        <dbReference type="ARBA" id="ARBA00023242"/>
    </source>
</evidence>
<keyword evidence="3" id="KW-0235">DNA replication</keyword>
<keyword evidence="4" id="KW-0238">DNA-binding</keyword>
<proteinExistence type="inferred from homology"/>
<reference evidence="8 9" key="1">
    <citation type="submission" date="2020-06" db="EMBL/GenBank/DDBJ databases">
        <title>The yeast mating-type switching endonuclease HO is a domesticated member of an unorthodox homing genetic element family.</title>
        <authorList>
            <person name="Coughlan A.Y."/>
            <person name="Lombardi L."/>
            <person name="Braun-Galleani S."/>
            <person name="Martos A.R."/>
            <person name="Galeote V."/>
            <person name="Bigey F."/>
            <person name="Dequin S."/>
            <person name="Byrne K.P."/>
            <person name="Wolfe K.H."/>
        </authorList>
    </citation>
    <scope>NUCLEOTIDE SEQUENCE [LARGE SCALE GENOMIC DNA]</scope>
    <source>
        <strain evidence="8 9">CBS2947</strain>
    </source>
</reference>
<dbReference type="PIRSF" id="PIRSF007858">
    <property type="entry name" value="ORC4"/>
    <property type="match status" value="1"/>
</dbReference>
<keyword evidence="9" id="KW-1185">Reference proteome</keyword>
<evidence type="ECO:0000256" key="6">
    <source>
        <dbReference type="SAM" id="MobiDB-lite"/>
    </source>
</evidence>
<dbReference type="SUPFAM" id="SSF52540">
    <property type="entry name" value="P-loop containing nucleoside triphosphate hydrolases"/>
    <property type="match status" value="1"/>
</dbReference>
<dbReference type="PANTHER" id="PTHR12087">
    <property type="entry name" value="ORIGIN RECOGNITION COMPLEX SUBUNIT 4"/>
    <property type="match status" value="1"/>
</dbReference>
<evidence type="ECO:0000256" key="1">
    <source>
        <dbReference type="ARBA" id="ARBA00004123"/>
    </source>
</evidence>
<dbReference type="GO" id="GO:0006270">
    <property type="term" value="P:DNA replication initiation"/>
    <property type="evidence" value="ECO:0007669"/>
    <property type="project" value="TreeGrafter"/>
</dbReference>
<dbReference type="OrthoDB" id="343623at2759"/>
<dbReference type="AlphaFoldDB" id="A0A7H9HQJ3"/>
<evidence type="ECO:0000256" key="4">
    <source>
        <dbReference type="ARBA" id="ARBA00023125"/>
    </source>
</evidence>
<dbReference type="EMBL" id="CP059267">
    <property type="protein sequence ID" value="QLQ78615.1"/>
    <property type="molecule type" value="Genomic_DNA"/>
</dbReference>
<dbReference type="Gene3D" id="3.40.50.300">
    <property type="entry name" value="P-loop containing nucleotide triphosphate hydrolases"/>
    <property type="match status" value="1"/>
</dbReference>
<dbReference type="GO" id="GO:0005664">
    <property type="term" value="C:nuclear origin of replication recognition complex"/>
    <property type="evidence" value="ECO:0007669"/>
    <property type="project" value="TreeGrafter"/>
</dbReference>
<gene>
    <name evidence="8" type="ORF">HG537_0A08620</name>
</gene>
<keyword evidence="5" id="KW-0539">Nucleus</keyword>
<comment type="subcellular location">
    <subcellularLocation>
        <location evidence="1">Nucleus</location>
    </subcellularLocation>
</comment>
<dbReference type="Proteomes" id="UP000510647">
    <property type="component" value="Chromosome 1"/>
</dbReference>
<evidence type="ECO:0000313" key="9">
    <source>
        <dbReference type="Proteomes" id="UP000510647"/>
    </source>
</evidence>